<feature type="compositionally biased region" description="Gly residues" evidence="1">
    <location>
        <begin position="156"/>
        <end position="167"/>
    </location>
</feature>
<evidence type="ECO:0000256" key="2">
    <source>
        <dbReference type="SAM" id="Phobius"/>
    </source>
</evidence>
<comment type="caution">
    <text evidence="3">The sequence shown here is derived from an EMBL/GenBank/DDBJ whole genome shotgun (WGS) entry which is preliminary data.</text>
</comment>
<reference evidence="3" key="1">
    <citation type="journal article" date="2020" name="Fungal Divers.">
        <title>Resolving the Mortierellaceae phylogeny through synthesis of multi-gene phylogenetics and phylogenomics.</title>
        <authorList>
            <person name="Vandepol N."/>
            <person name="Liber J."/>
            <person name="Desiro A."/>
            <person name="Na H."/>
            <person name="Kennedy M."/>
            <person name="Barry K."/>
            <person name="Grigoriev I.V."/>
            <person name="Miller A.N."/>
            <person name="O'Donnell K."/>
            <person name="Stajich J.E."/>
            <person name="Bonito G."/>
        </authorList>
    </citation>
    <scope>NUCLEOTIDE SEQUENCE</scope>
    <source>
        <strain evidence="3">NRRL 28262</strain>
    </source>
</reference>
<evidence type="ECO:0000313" key="3">
    <source>
        <dbReference type="EMBL" id="KAG0253291.1"/>
    </source>
</evidence>
<proteinExistence type="predicted"/>
<keyword evidence="4" id="KW-1185">Reference proteome</keyword>
<dbReference type="Proteomes" id="UP001194580">
    <property type="component" value="Unassembled WGS sequence"/>
</dbReference>
<feature type="region of interest" description="Disordered" evidence="1">
    <location>
        <begin position="338"/>
        <end position="359"/>
    </location>
</feature>
<feature type="compositionally biased region" description="Acidic residues" evidence="1">
    <location>
        <begin position="83"/>
        <end position="117"/>
    </location>
</feature>
<name>A0AAD4H142_9FUNG</name>
<sequence length="425" mass="48023">MAQLNPIVYIPPTFLLLAILGIGIYTYQDRIQDHWRETVFRLRNYRQVENDQENEQLTEAQIRELYGDINGDIPEELLREFAQEDEEEDEEDDEDDDEDDEDDEGGQGGGDEEEEQGEVQPQGSTTSARLRMHHEMVQQMRARAGFAPEPFPGDVVPGGEGAAGAGDGEQVEDDGGVGSSQGATATGTPKFKRVGKKKAEKLERKNQMRAYHEFMEMQRNERRQQEEMFRIHDAAQQEERQRKRTAQLEKERKRKEQLKEKEAKEIDSKRKQLQAEKLKEENTRRELRAYIQRVKSFNLAALAKRLDRTEAQLLKDLSAIAQDSHDQDVLISFANNRHSTTSSSPSISTGLSATSSSSSSSSSHALIARQHLLVLFDSVSDQYVILDKTKLEAFAAVVQAKGRVDKKELSAASQEILCSSPLSIN</sequence>
<feature type="transmembrane region" description="Helical" evidence="2">
    <location>
        <begin position="6"/>
        <end position="27"/>
    </location>
</feature>
<organism evidence="3 4">
    <name type="scientific">Linnemannia exigua</name>
    <dbReference type="NCBI Taxonomy" id="604196"/>
    <lineage>
        <taxon>Eukaryota</taxon>
        <taxon>Fungi</taxon>
        <taxon>Fungi incertae sedis</taxon>
        <taxon>Mucoromycota</taxon>
        <taxon>Mortierellomycotina</taxon>
        <taxon>Mortierellomycetes</taxon>
        <taxon>Mortierellales</taxon>
        <taxon>Mortierellaceae</taxon>
        <taxon>Linnemannia</taxon>
    </lineage>
</organism>
<evidence type="ECO:0000313" key="4">
    <source>
        <dbReference type="Proteomes" id="UP001194580"/>
    </source>
</evidence>
<feature type="compositionally biased region" description="Basic and acidic residues" evidence="1">
    <location>
        <begin position="200"/>
        <end position="251"/>
    </location>
</feature>
<feature type="compositionally biased region" description="Basic and acidic residues" evidence="1">
    <location>
        <begin position="257"/>
        <end position="278"/>
    </location>
</feature>
<feature type="compositionally biased region" description="Polar residues" evidence="1">
    <location>
        <begin position="119"/>
        <end position="128"/>
    </location>
</feature>
<feature type="compositionally biased region" description="Low complexity" evidence="1">
    <location>
        <begin position="339"/>
        <end position="359"/>
    </location>
</feature>
<keyword evidence="2" id="KW-1133">Transmembrane helix</keyword>
<protein>
    <submittedName>
        <fullName evidence="3">Uncharacterized protein</fullName>
    </submittedName>
</protein>
<dbReference type="EMBL" id="JAAAIL010002969">
    <property type="protein sequence ID" value="KAG0253291.1"/>
    <property type="molecule type" value="Genomic_DNA"/>
</dbReference>
<accession>A0AAD4H142</accession>
<feature type="compositionally biased region" description="Basic residues" evidence="1">
    <location>
        <begin position="190"/>
        <end position="199"/>
    </location>
</feature>
<gene>
    <name evidence="3" type="ORF">BGZ95_006363</name>
</gene>
<evidence type="ECO:0000256" key="1">
    <source>
        <dbReference type="SAM" id="MobiDB-lite"/>
    </source>
</evidence>
<dbReference type="AlphaFoldDB" id="A0AAD4H142"/>
<keyword evidence="2" id="KW-0472">Membrane</keyword>
<keyword evidence="2" id="KW-0812">Transmembrane</keyword>
<feature type="region of interest" description="Disordered" evidence="1">
    <location>
        <begin position="83"/>
        <end position="278"/>
    </location>
</feature>